<keyword evidence="2" id="KW-1185">Reference proteome</keyword>
<sequence>MAAMVAQALVRIDGSFCEGGGQLIRNAVTLSALLSRPITIDNVRSNRRPPGLRKQHESGIKLTAEICSADTTGVLIGSTNVNFTPTRIQLPKTLTADPGTAASTTLLLQVALPCLLFSAHTASPSVLTLRGGTNATQAPQIDYTQHIFLPFLQRHFGLDIFLGVKKRGYFPKGGGSVYCSIPSITGPLPPVTLTERGSVVAVRGTARVGGLPVILANEMRAAARAKLISCGLSAEMIAIDAFREKPGDACGSGGGIVLWAETENGCILGGTSVSSKGKDPQEVGEEAAAELLANLQHGQCVDEYLQDQIIMFLALAKGKSTVKAGPLTDHTKTAIHIAQQMTGAKFQVTETSTGSGVISTCTITCHGIGF</sequence>
<dbReference type="Proteomes" id="UP000790709">
    <property type="component" value="Unassembled WGS sequence"/>
</dbReference>
<feature type="non-terminal residue" evidence="1">
    <location>
        <position position="370"/>
    </location>
</feature>
<proteinExistence type="predicted"/>
<accession>A0ACB8BQJ0</accession>
<name>A0ACB8BQJ0_9AGAM</name>
<reference evidence="1" key="1">
    <citation type="journal article" date="2021" name="New Phytol.">
        <title>Evolutionary innovations through gain and loss of genes in the ectomycorrhizal Boletales.</title>
        <authorList>
            <person name="Wu G."/>
            <person name="Miyauchi S."/>
            <person name="Morin E."/>
            <person name="Kuo A."/>
            <person name="Drula E."/>
            <person name="Varga T."/>
            <person name="Kohler A."/>
            <person name="Feng B."/>
            <person name="Cao Y."/>
            <person name="Lipzen A."/>
            <person name="Daum C."/>
            <person name="Hundley H."/>
            <person name="Pangilinan J."/>
            <person name="Johnson J."/>
            <person name="Barry K."/>
            <person name="LaButti K."/>
            <person name="Ng V."/>
            <person name="Ahrendt S."/>
            <person name="Min B."/>
            <person name="Choi I.G."/>
            <person name="Park H."/>
            <person name="Plett J.M."/>
            <person name="Magnuson J."/>
            <person name="Spatafora J.W."/>
            <person name="Nagy L.G."/>
            <person name="Henrissat B."/>
            <person name="Grigoriev I.V."/>
            <person name="Yang Z.L."/>
            <person name="Xu J."/>
            <person name="Martin F.M."/>
        </authorList>
    </citation>
    <scope>NUCLEOTIDE SEQUENCE</scope>
    <source>
        <strain evidence="1">KUC20120723A-06</strain>
    </source>
</reference>
<protein>
    <submittedName>
        <fullName evidence="1">RNA 3'-terminal phosphate cyclase</fullName>
    </submittedName>
</protein>
<organism evidence="1 2">
    <name type="scientific">Leucogyrophana mollusca</name>
    <dbReference type="NCBI Taxonomy" id="85980"/>
    <lineage>
        <taxon>Eukaryota</taxon>
        <taxon>Fungi</taxon>
        <taxon>Dikarya</taxon>
        <taxon>Basidiomycota</taxon>
        <taxon>Agaricomycotina</taxon>
        <taxon>Agaricomycetes</taxon>
        <taxon>Agaricomycetidae</taxon>
        <taxon>Boletales</taxon>
        <taxon>Boletales incertae sedis</taxon>
        <taxon>Leucogyrophana</taxon>
    </lineage>
</organism>
<evidence type="ECO:0000313" key="1">
    <source>
        <dbReference type="EMBL" id="KAH7927727.1"/>
    </source>
</evidence>
<comment type="caution">
    <text evidence="1">The sequence shown here is derived from an EMBL/GenBank/DDBJ whole genome shotgun (WGS) entry which is preliminary data.</text>
</comment>
<evidence type="ECO:0000313" key="2">
    <source>
        <dbReference type="Proteomes" id="UP000790709"/>
    </source>
</evidence>
<gene>
    <name evidence="1" type="ORF">BV22DRAFT_1084523</name>
</gene>
<dbReference type="EMBL" id="MU266362">
    <property type="protein sequence ID" value="KAH7927727.1"/>
    <property type="molecule type" value="Genomic_DNA"/>
</dbReference>